<proteinExistence type="predicted"/>
<feature type="transmembrane region" description="Helical" evidence="11">
    <location>
        <begin position="383"/>
        <end position="404"/>
    </location>
</feature>
<feature type="transmembrane region" description="Helical" evidence="11">
    <location>
        <begin position="650"/>
        <end position="676"/>
    </location>
</feature>
<comment type="caution">
    <text evidence="13">The sequence shown here is derived from an EMBL/GenBank/DDBJ whole genome shotgun (WGS) entry which is preliminary data.</text>
</comment>
<feature type="transmembrane region" description="Helical" evidence="11">
    <location>
        <begin position="214"/>
        <end position="238"/>
    </location>
</feature>
<gene>
    <name evidence="13" type="ORF">ACFY8C_31010</name>
</gene>
<evidence type="ECO:0000256" key="2">
    <source>
        <dbReference type="ARBA" id="ARBA00022475"/>
    </source>
</evidence>
<reference evidence="13 14" key="1">
    <citation type="submission" date="2024-10" db="EMBL/GenBank/DDBJ databases">
        <title>The Natural Products Discovery Center: Release of the First 8490 Sequenced Strains for Exploring Actinobacteria Biosynthetic Diversity.</title>
        <authorList>
            <person name="Kalkreuter E."/>
            <person name="Kautsar S.A."/>
            <person name="Yang D."/>
            <person name="Bader C.D."/>
            <person name="Teijaro C.N."/>
            <person name="Fluegel L."/>
            <person name="Davis C.M."/>
            <person name="Simpson J.R."/>
            <person name="Lauterbach L."/>
            <person name="Steele A.D."/>
            <person name="Gui C."/>
            <person name="Meng S."/>
            <person name="Li G."/>
            <person name="Viehrig K."/>
            <person name="Ye F."/>
            <person name="Su P."/>
            <person name="Kiefer A.F."/>
            <person name="Nichols A."/>
            <person name="Cepeda A.J."/>
            <person name="Yan W."/>
            <person name="Fan B."/>
            <person name="Jiang Y."/>
            <person name="Adhikari A."/>
            <person name="Zheng C.-J."/>
            <person name="Schuster L."/>
            <person name="Cowan T.M."/>
            <person name="Smanski M.J."/>
            <person name="Chevrette M.G."/>
            <person name="De Carvalho L.P.S."/>
            <person name="Shen B."/>
        </authorList>
    </citation>
    <scope>NUCLEOTIDE SEQUENCE [LARGE SCALE GENOMIC DNA]</scope>
    <source>
        <strain evidence="13 14">NPDC012605</strain>
    </source>
</reference>
<dbReference type="RefSeq" id="WP_388310094.1">
    <property type="nucleotide sequence ID" value="NZ_JBIBDZ010000011.1"/>
</dbReference>
<feature type="transmembrane region" description="Helical" evidence="11">
    <location>
        <begin position="416"/>
        <end position="439"/>
    </location>
</feature>
<feature type="transmembrane region" description="Helical" evidence="11">
    <location>
        <begin position="309"/>
        <end position="327"/>
    </location>
</feature>
<protein>
    <submittedName>
        <fullName evidence="13">M48 family metallopeptidase</fullName>
        <ecNumber evidence="13">3.4.24.-</ecNumber>
    </submittedName>
</protein>
<feature type="transmembrane region" description="Helical" evidence="11">
    <location>
        <begin position="352"/>
        <end position="371"/>
    </location>
</feature>
<feature type="transmembrane region" description="Helical" evidence="11">
    <location>
        <begin position="63"/>
        <end position="83"/>
    </location>
</feature>
<feature type="transmembrane region" description="Helical" evidence="11">
    <location>
        <begin position="550"/>
        <end position="571"/>
    </location>
</feature>
<evidence type="ECO:0000256" key="9">
    <source>
        <dbReference type="ARBA" id="ARBA00023049"/>
    </source>
</evidence>
<dbReference type="Pfam" id="PF01435">
    <property type="entry name" value="Peptidase_M48"/>
    <property type="match status" value="1"/>
</dbReference>
<evidence type="ECO:0000256" key="6">
    <source>
        <dbReference type="ARBA" id="ARBA00022801"/>
    </source>
</evidence>
<keyword evidence="8 11" id="KW-1133">Transmembrane helix</keyword>
<accession>A0ABW6XYY3</accession>
<dbReference type="GO" id="GO:0016787">
    <property type="term" value="F:hydrolase activity"/>
    <property type="evidence" value="ECO:0007669"/>
    <property type="project" value="UniProtKB-KW"/>
</dbReference>
<feature type="transmembrane region" description="Helical" evidence="11">
    <location>
        <begin position="451"/>
        <end position="472"/>
    </location>
</feature>
<dbReference type="Proteomes" id="UP001602370">
    <property type="component" value="Unassembled WGS sequence"/>
</dbReference>
<evidence type="ECO:0000259" key="12">
    <source>
        <dbReference type="Pfam" id="PF01435"/>
    </source>
</evidence>
<evidence type="ECO:0000256" key="7">
    <source>
        <dbReference type="ARBA" id="ARBA00022833"/>
    </source>
</evidence>
<evidence type="ECO:0000256" key="11">
    <source>
        <dbReference type="SAM" id="Phobius"/>
    </source>
</evidence>
<comment type="cofactor">
    <cofactor evidence="1">
        <name>Zn(2+)</name>
        <dbReference type="ChEBI" id="CHEBI:29105"/>
    </cofactor>
</comment>
<keyword evidence="4 11" id="KW-0812">Transmembrane</keyword>
<feature type="transmembrane region" description="Helical" evidence="11">
    <location>
        <begin position="189"/>
        <end position="208"/>
    </location>
</feature>
<sequence length="689" mass="71448">MTATTFAAAAVHAVDLAGTQAFLECLERTSEETARLRAEGVAVPLPDGSPDACPDPRPLAGPLIPGAATVGLMLALAVGYLALPRWRVARRGYQPLTGMPELESAVAELLSGTGVRARVTFLADVLDPTVSALAFGRAGRRQVVLSGGLIALYGRDRAAFRAVVLHELAHIRNRDIDIGFLTLIASRTFGPPMLVVTAVAVLLAPAMFGADRIAAIVVFAVLLGLMGLLVTLLSSAVLRSRELYADARVREWEGSAEGLRHLFATYAAPDRPVRPVGGRRRLAELRRVHPTTGQRLLALAQGRPQPPPGFWDMAAVGAAVAFLFYLFELGPGGGTFRNPAPRTAWGESTGPASVAVLLLVAAGTVVWRAAVEDGIPRTRVAGLGLGLGVCVSNLLATYVVWLGFGIGGAGLSYVLPYTAVMCLAGWGLVRWLAAVAVSWQPVLEAGGRPRLVLAAVLAGSAAGLFGVIEFLLRLPGLLIYGSAFVAPKMPGVVLFFWGSGQLLSDRLTTLLLPLVLTGALVPVTGHALARRLGGRRPASGFGPAVPTAGRMVRLGVPAGAVAAVAAVVVMLGPVSAAWWVVTVVFGLAQVWAALWATRDYAPLRLARGMVAILGCGAVAPLSLATAVQALSCSAGSGACSPLPGAAHVHLAVLATALTSGPAWLVFATLVTAAAAIRRRRGRDVRRAGP</sequence>
<name>A0ABW6XYY3_9ACTN</name>
<dbReference type="EMBL" id="JBIBDZ010000011">
    <property type="protein sequence ID" value="MFF5922718.1"/>
    <property type="molecule type" value="Genomic_DNA"/>
</dbReference>
<organism evidence="13 14">
    <name type="scientific">Streptomyces flavochromogenes</name>
    <dbReference type="NCBI Taxonomy" id="68199"/>
    <lineage>
        <taxon>Bacteria</taxon>
        <taxon>Bacillati</taxon>
        <taxon>Actinomycetota</taxon>
        <taxon>Actinomycetes</taxon>
        <taxon>Kitasatosporales</taxon>
        <taxon>Streptomycetaceae</taxon>
        <taxon>Streptomyces</taxon>
    </lineage>
</organism>
<feature type="transmembrane region" description="Helical" evidence="11">
    <location>
        <begin position="510"/>
        <end position="529"/>
    </location>
</feature>
<keyword evidence="10 11" id="KW-0472">Membrane</keyword>
<evidence type="ECO:0000256" key="3">
    <source>
        <dbReference type="ARBA" id="ARBA00022670"/>
    </source>
</evidence>
<dbReference type="InterPro" id="IPR001915">
    <property type="entry name" value="Peptidase_M48"/>
</dbReference>
<evidence type="ECO:0000313" key="14">
    <source>
        <dbReference type="Proteomes" id="UP001602370"/>
    </source>
</evidence>
<feature type="transmembrane region" description="Helical" evidence="11">
    <location>
        <begin position="577"/>
        <end position="596"/>
    </location>
</feature>
<dbReference type="InterPro" id="IPR050083">
    <property type="entry name" value="HtpX_protease"/>
</dbReference>
<keyword evidence="14" id="KW-1185">Reference proteome</keyword>
<dbReference type="EC" id="3.4.24.-" evidence="13"/>
<dbReference type="PANTHER" id="PTHR43221">
    <property type="entry name" value="PROTEASE HTPX"/>
    <property type="match status" value="1"/>
</dbReference>
<evidence type="ECO:0000256" key="8">
    <source>
        <dbReference type="ARBA" id="ARBA00022989"/>
    </source>
</evidence>
<evidence type="ECO:0000256" key="5">
    <source>
        <dbReference type="ARBA" id="ARBA00022723"/>
    </source>
</evidence>
<keyword evidence="3" id="KW-0645">Protease</keyword>
<evidence type="ECO:0000256" key="10">
    <source>
        <dbReference type="ARBA" id="ARBA00023136"/>
    </source>
</evidence>
<feature type="transmembrane region" description="Helical" evidence="11">
    <location>
        <begin position="608"/>
        <end position="630"/>
    </location>
</feature>
<keyword evidence="6 13" id="KW-0378">Hydrolase</keyword>
<keyword evidence="5" id="KW-0479">Metal-binding</keyword>
<evidence type="ECO:0000256" key="1">
    <source>
        <dbReference type="ARBA" id="ARBA00001947"/>
    </source>
</evidence>
<keyword evidence="7" id="KW-0862">Zinc</keyword>
<dbReference type="Gene3D" id="3.30.2010.10">
    <property type="entry name" value="Metalloproteases ('zincins'), catalytic domain"/>
    <property type="match status" value="1"/>
</dbReference>
<feature type="domain" description="Peptidase M48" evidence="12">
    <location>
        <begin position="101"/>
        <end position="299"/>
    </location>
</feature>
<evidence type="ECO:0000313" key="13">
    <source>
        <dbReference type="EMBL" id="MFF5922718.1"/>
    </source>
</evidence>
<keyword evidence="2" id="KW-1003">Cell membrane</keyword>
<keyword evidence="9" id="KW-0482">Metalloprotease</keyword>
<dbReference type="PANTHER" id="PTHR43221:SF2">
    <property type="entry name" value="PROTEASE HTPX HOMOLOG"/>
    <property type="match status" value="1"/>
</dbReference>
<evidence type="ECO:0000256" key="4">
    <source>
        <dbReference type="ARBA" id="ARBA00022692"/>
    </source>
</evidence>